<dbReference type="InterPro" id="IPR017853">
    <property type="entry name" value="GH"/>
</dbReference>
<dbReference type="AlphaFoldDB" id="A0A2S3UNP6"/>
<sequence>MRAVQCIATLLLTVAPGYFQSSAAAAEIRHFLYTSAGDFDHVKSRLENRELAGVQVLFNWKMLEPEKDRYDFSGVEKALAEAESHDKKFFLQVQDRFFLESARYVPAYILEGSEFGGGLARQVDDSEAASPKPEGWVTMQWVPAVRIRFQALLTALAEQFDGRIEGINLPESSMDIDRNKNVSGFTCEAYFEATLENLTHARKVFRKSLVVQYVNFWPCEWNNSEGYMERAFEAAMEIDAGLGGPDIVPFRKGQMKNSYPFFHDYRDKLPVIAMAIQEPTLKYRNPETGKPFSRQEFIDFARDYLGVDIIFWSAAAPWLN</sequence>
<reference evidence="1 2" key="1">
    <citation type="submission" date="2018-01" db="EMBL/GenBank/DDBJ databases">
        <title>Genomic Encyclopedia of Archaeal and Bacterial Type Strains, Phase II (KMG-II): from individual species to whole genera.</title>
        <authorList>
            <person name="Goeker M."/>
        </authorList>
    </citation>
    <scope>NUCLEOTIDE SEQUENCE [LARGE SCALE GENOMIC DNA]</scope>
    <source>
        <strain evidence="1 2">DSM 17023</strain>
    </source>
</reference>
<name>A0A2S3UNP6_9HYPH</name>
<accession>A0A2S3UNP6</accession>
<dbReference type="EMBL" id="PPCN01000010">
    <property type="protein sequence ID" value="POF29200.1"/>
    <property type="molecule type" value="Genomic_DNA"/>
</dbReference>
<evidence type="ECO:0000313" key="1">
    <source>
        <dbReference type="EMBL" id="POF29200.1"/>
    </source>
</evidence>
<dbReference type="Proteomes" id="UP000236959">
    <property type="component" value="Unassembled WGS sequence"/>
</dbReference>
<protein>
    <submittedName>
        <fullName evidence="1">Uncharacterized protein</fullName>
    </submittedName>
</protein>
<comment type="caution">
    <text evidence="1">The sequence shown here is derived from an EMBL/GenBank/DDBJ whole genome shotgun (WGS) entry which is preliminary data.</text>
</comment>
<dbReference type="RefSeq" id="WP_103224346.1">
    <property type="nucleotide sequence ID" value="NZ_PPCN01000010.1"/>
</dbReference>
<evidence type="ECO:0000313" key="2">
    <source>
        <dbReference type="Proteomes" id="UP000236959"/>
    </source>
</evidence>
<keyword evidence="2" id="KW-1185">Reference proteome</keyword>
<dbReference type="OrthoDB" id="4047605at2"/>
<gene>
    <name evidence="1" type="ORF">CLV41_110204</name>
</gene>
<proteinExistence type="predicted"/>
<dbReference type="Gene3D" id="3.20.20.80">
    <property type="entry name" value="Glycosidases"/>
    <property type="match status" value="1"/>
</dbReference>
<organism evidence="1 2">
    <name type="scientific">Roseibium marinum</name>
    <dbReference type="NCBI Taxonomy" id="281252"/>
    <lineage>
        <taxon>Bacteria</taxon>
        <taxon>Pseudomonadati</taxon>
        <taxon>Pseudomonadota</taxon>
        <taxon>Alphaproteobacteria</taxon>
        <taxon>Hyphomicrobiales</taxon>
        <taxon>Stappiaceae</taxon>
        <taxon>Roseibium</taxon>
    </lineage>
</organism>
<dbReference type="SUPFAM" id="SSF51445">
    <property type="entry name" value="(Trans)glycosidases"/>
    <property type="match status" value="1"/>
</dbReference>